<evidence type="ECO:0000313" key="8">
    <source>
        <dbReference type="EMBL" id="USF24442.1"/>
    </source>
</evidence>
<dbReference type="SUPFAM" id="SSF103481">
    <property type="entry name" value="Multidrug resistance efflux transporter EmrE"/>
    <property type="match status" value="2"/>
</dbReference>
<dbReference type="NCBIfam" id="TIGR00688">
    <property type="entry name" value="rarD"/>
    <property type="match status" value="1"/>
</dbReference>
<dbReference type="AlphaFoldDB" id="V2RKU7"/>
<protein>
    <submittedName>
        <fullName evidence="8">Protein RarD</fullName>
    </submittedName>
</protein>
<organism evidence="8 9">
    <name type="scientific">Mucispirillum schaedleri ASF457</name>
    <dbReference type="NCBI Taxonomy" id="1379858"/>
    <lineage>
        <taxon>Bacteria</taxon>
        <taxon>Pseudomonadati</taxon>
        <taxon>Deferribacterota</taxon>
        <taxon>Deferribacteres</taxon>
        <taxon>Deferribacterales</taxon>
        <taxon>Mucispirillaceae</taxon>
        <taxon>Mucispirillum</taxon>
    </lineage>
</organism>
<keyword evidence="7" id="KW-0472">Membrane</keyword>
<sequence length="299" mass="32982">MDKKTFAFITAFFSFLIWGVLVIYWHQLSSVNPLEVVAHRAVWSLVLTAVLVLVTKKAGEAAAILKNPKNILPLILSSILIAGNWGLFIWAVAHDRILESSMGNYITPLFNVAASAIIFKAALNKYQKLSVFLALSGVIYMIAVYGQVPYIALFYAITFCTYGIIKKLVPASALTGLFIETLIISVPSAIYVLYLISTGESAVLKGDYFITFMLVCGGVVTTLPLLGFSYSAKVLHLSTLGILQYITPTIVFLLGVFVYNEYFSANMLLTFVLIWAGLIIYSADGLIQLKKSKKNIYRD</sequence>
<reference evidence="8" key="3">
    <citation type="submission" date="2022-06" db="EMBL/GenBank/DDBJ databases">
        <title>Resources to Facilitate Use of the Altered Schaedler Flora (ASF) Mouse Model to Study Microbiome Function.</title>
        <authorList>
            <person name="Proctor A."/>
            <person name="Parvinroo S."/>
            <person name="Richie T."/>
            <person name="Jia X."/>
            <person name="Lee S.T.M."/>
            <person name="Karp P.D."/>
            <person name="Paley S."/>
            <person name="Kostic A.D."/>
            <person name="Pierre J.F."/>
            <person name="Wannemuehler M.J."/>
            <person name="Phillips G.J."/>
        </authorList>
    </citation>
    <scope>NUCLEOTIDE SEQUENCE</scope>
    <source>
        <strain evidence="8">ASF457</strain>
    </source>
</reference>
<dbReference type="KEGG" id="msch:N508_001528"/>
<evidence type="ECO:0000256" key="5">
    <source>
        <dbReference type="ARBA" id="ARBA00022692"/>
    </source>
</evidence>
<accession>V2RKU7</accession>
<proteinExistence type="inferred from homology"/>
<dbReference type="GO" id="GO:0005886">
    <property type="term" value="C:plasma membrane"/>
    <property type="evidence" value="ECO:0007669"/>
    <property type="project" value="UniProtKB-SubCell"/>
</dbReference>
<evidence type="ECO:0000256" key="6">
    <source>
        <dbReference type="ARBA" id="ARBA00022989"/>
    </source>
</evidence>
<evidence type="ECO:0000256" key="2">
    <source>
        <dbReference type="ARBA" id="ARBA00007362"/>
    </source>
</evidence>
<dbReference type="EMBL" id="CP097562">
    <property type="protein sequence ID" value="USF24442.1"/>
    <property type="molecule type" value="Genomic_DNA"/>
</dbReference>
<dbReference type="RefSeq" id="WP_023275824.1">
    <property type="nucleotide sequence ID" value="NZ_CP097562.1"/>
</dbReference>
<keyword evidence="9" id="KW-1185">Reference proteome</keyword>
<keyword evidence="5" id="KW-0812">Transmembrane</keyword>
<dbReference type="InterPro" id="IPR004626">
    <property type="entry name" value="RarD"/>
</dbReference>
<gene>
    <name evidence="8" type="primary">rarD</name>
    <name evidence="8" type="ORF">N508_001528</name>
</gene>
<comment type="subcellular location">
    <subcellularLocation>
        <location evidence="1">Cell membrane</location>
        <topology evidence="1">Multi-pass membrane protein</topology>
    </subcellularLocation>
</comment>
<dbReference type="OrthoDB" id="369870at2"/>
<dbReference type="Proteomes" id="UP000017429">
    <property type="component" value="Chromosome"/>
</dbReference>
<dbReference type="eggNOG" id="COG2962">
    <property type="taxonomic scope" value="Bacteria"/>
</dbReference>
<dbReference type="Pfam" id="PF00892">
    <property type="entry name" value="EamA"/>
    <property type="match status" value="1"/>
</dbReference>
<evidence type="ECO:0000256" key="7">
    <source>
        <dbReference type="ARBA" id="ARBA00023136"/>
    </source>
</evidence>
<reference evidence="8" key="2">
    <citation type="submission" date="2022-05" db="EMBL/GenBank/DDBJ databases">
        <authorList>
            <person name="Proctor A.L."/>
            <person name="Phillips G.J."/>
            <person name="Wannemuehler M.J."/>
        </authorList>
    </citation>
    <scope>NUCLEOTIDE SEQUENCE</scope>
    <source>
        <strain evidence="8">ASF457</strain>
    </source>
</reference>
<keyword evidence="4" id="KW-1003">Cell membrane</keyword>
<reference evidence="8" key="1">
    <citation type="journal article" date="2014" name="Genome Announc.">
        <title>Draft genome sequences of the altered schaedler flora, a defined bacterial community from gnotobiotic mice.</title>
        <authorList>
            <person name="Wannemuehler M.J."/>
            <person name="Overstreet A.M."/>
            <person name="Ward D.V."/>
            <person name="Phillips G.J."/>
        </authorList>
    </citation>
    <scope>NUCLEOTIDE SEQUENCE</scope>
    <source>
        <strain evidence="8">ASF457</strain>
    </source>
</reference>
<comment type="similarity">
    <text evidence="2">Belongs to the EamA transporter family.</text>
</comment>
<dbReference type="InterPro" id="IPR037185">
    <property type="entry name" value="EmrE-like"/>
</dbReference>
<evidence type="ECO:0000256" key="3">
    <source>
        <dbReference type="ARBA" id="ARBA00022448"/>
    </source>
</evidence>
<evidence type="ECO:0000313" key="9">
    <source>
        <dbReference type="Proteomes" id="UP000017429"/>
    </source>
</evidence>
<dbReference type="InterPro" id="IPR000620">
    <property type="entry name" value="EamA_dom"/>
</dbReference>
<evidence type="ECO:0000256" key="1">
    <source>
        <dbReference type="ARBA" id="ARBA00004651"/>
    </source>
</evidence>
<keyword evidence="3" id="KW-0813">Transport</keyword>
<evidence type="ECO:0000256" key="4">
    <source>
        <dbReference type="ARBA" id="ARBA00022475"/>
    </source>
</evidence>
<name>V2RKU7_9BACT</name>
<keyword evidence="6" id="KW-1133">Transmembrane helix</keyword>